<name>A0ACD5HJ27_9PROT</name>
<evidence type="ECO:0000313" key="2">
    <source>
        <dbReference type="Proteomes" id="UP001195965"/>
    </source>
</evidence>
<proteinExistence type="predicted"/>
<organism evidence="1 2">
    <name type="scientific">Acidithiobacillus montserratensis</name>
    <dbReference type="NCBI Taxonomy" id="2729135"/>
    <lineage>
        <taxon>Bacteria</taxon>
        <taxon>Pseudomonadati</taxon>
        <taxon>Pseudomonadota</taxon>
        <taxon>Acidithiobacillia</taxon>
        <taxon>Acidithiobacillales</taxon>
        <taxon>Acidithiobacillaceae</taxon>
        <taxon>Acidithiobacillus</taxon>
    </lineage>
</organism>
<protein>
    <submittedName>
        <fullName evidence="1">TrbG/VirB9 family P-type conjugative transfer protein</fullName>
    </submittedName>
</protein>
<evidence type="ECO:0000313" key="1">
    <source>
        <dbReference type="EMBL" id="XRI74647.1"/>
    </source>
</evidence>
<dbReference type="Proteomes" id="UP001195965">
    <property type="component" value="Chromosome"/>
</dbReference>
<sequence length="367" mass="38246">MQHRQLWMAAVLAATPGMALAGVVTGSGLPPVAGFPNPPAAKASTAPVTATTASTVSTKSAYVVPAIHLSPAQSAHLAAQKVWNQTIETPPEGKESPATALLAKQSIATSSKVDVTPPVIGAADGAIVSLSGRPALVCSPLHTCVIALPAGTKPVTTVGISPAEWNVQQAMVGKQPEIFLSPKFAGLHQNLVVAAASKDGKAVNYQVRLVSDKNAYVPILRIASTHGTLRSWSSKALAKLHTNTGKSKSSLTTPETVPVLPLPLVPVDAIHTNWTDHCGGGGWFGASDCGAIRPLRVYDDGTHTFIQMPVGLASHGGFPMVQAYNRTGKEIGIDTQIRGHLIVIDSVPHKIRLRLGHEVVNIQRGVS</sequence>
<gene>
    <name evidence="1" type="ORF">HHS34_005495</name>
</gene>
<accession>A0ACD5HJ27</accession>
<keyword evidence="2" id="KW-1185">Reference proteome</keyword>
<reference evidence="1 2" key="1">
    <citation type="journal article" date="2021" name="ISME J.">
        <title>Genomic evolution of the class Acidithiobacillia: deep-branching Proteobacteria living in extreme acidic conditions.</title>
        <authorList>
            <person name="Moya-Beltran A."/>
            <person name="Beard S."/>
            <person name="Rojas-Villalobos C."/>
            <person name="Issotta F."/>
            <person name="Gallardo Y."/>
            <person name="Ulloa R."/>
            <person name="Giaveno A."/>
            <person name="Degli Esposti M."/>
            <person name="Johnson D.B."/>
            <person name="Quatrini R."/>
        </authorList>
    </citation>
    <scope>NUCLEOTIDE SEQUENCE [LARGE SCALE GENOMIC DNA]</scope>
    <source>
        <strain evidence="1 2">GG1-14</strain>
    </source>
</reference>
<dbReference type="EMBL" id="CP127526">
    <property type="protein sequence ID" value="XRI74647.1"/>
    <property type="molecule type" value="Genomic_DNA"/>
</dbReference>